<dbReference type="GO" id="GO:0003676">
    <property type="term" value="F:nucleic acid binding"/>
    <property type="evidence" value="ECO:0007669"/>
    <property type="project" value="InterPro"/>
</dbReference>
<dbReference type="SUPFAM" id="SSF53032">
    <property type="entry name" value="tRNA-intron endonuclease catalytic domain-like"/>
    <property type="match status" value="1"/>
</dbReference>
<dbReference type="Gene3D" id="3.40.1350.10">
    <property type="match status" value="1"/>
</dbReference>
<dbReference type="InterPro" id="IPR036167">
    <property type="entry name" value="tRNA_intron_Endo_cat-like_sf"/>
</dbReference>
<protein>
    <submittedName>
        <fullName evidence="1">Uncharacterized protein</fullName>
    </submittedName>
</protein>
<dbReference type="AlphaFoldDB" id="A0A7J3I878"/>
<proteinExistence type="predicted"/>
<accession>A0A7J3I878</accession>
<dbReference type="GO" id="GO:0006388">
    <property type="term" value="P:tRNA splicing, via endonucleolytic cleavage and ligation"/>
    <property type="evidence" value="ECO:0007669"/>
    <property type="project" value="InterPro"/>
</dbReference>
<sequence>MSANNALFTLVNCRIYAKKVPPELCERFGIIEGGEVNPVLALYLLSTKSVKIVDEYGNSIDTSDVVRCIDNPMYSTLFFVFQDLVRRGKRVVFGNSDNELIIVGEKTLVYAMDEDSMIRAAELYDIVDRAIKQGYRVLIAVVDMHGDVTYYEVGKMTFPKIERREM</sequence>
<evidence type="ECO:0000313" key="1">
    <source>
        <dbReference type="EMBL" id="HGN36795.1"/>
    </source>
</evidence>
<gene>
    <name evidence="1" type="ORF">ENT87_04505</name>
    <name evidence="2" type="ORF">ENU30_03660</name>
</gene>
<organism evidence="1">
    <name type="scientific">Ignisphaera aggregans</name>
    <dbReference type="NCBI Taxonomy" id="334771"/>
    <lineage>
        <taxon>Archaea</taxon>
        <taxon>Thermoproteota</taxon>
        <taxon>Thermoprotei</taxon>
        <taxon>Desulfurococcales</taxon>
        <taxon>Desulfurococcaceae</taxon>
        <taxon>Ignisphaera</taxon>
    </lineage>
</organism>
<reference evidence="1" key="1">
    <citation type="journal article" date="2020" name="mSystems">
        <title>Genome- and Community-Level Interaction Insights into Carbon Utilization and Element Cycling Functions of Hydrothermarchaeota in Hydrothermal Sediment.</title>
        <authorList>
            <person name="Zhou Z."/>
            <person name="Liu Y."/>
            <person name="Xu W."/>
            <person name="Pan J."/>
            <person name="Luo Z.H."/>
            <person name="Li M."/>
        </authorList>
    </citation>
    <scope>NUCLEOTIDE SEQUENCE [LARGE SCALE GENOMIC DNA]</scope>
    <source>
        <strain evidence="1">SpSt-618</strain>
        <strain evidence="2">SpSt-657</strain>
    </source>
</reference>
<evidence type="ECO:0000313" key="2">
    <source>
        <dbReference type="EMBL" id="HGQ18062.1"/>
    </source>
</evidence>
<dbReference type="EMBL" id="DTAI01000130">
    <property type="protein sequence ID" value="HGN36795.1"/>
    <property type="molecule type" value="Genomic_DNA"/>
</dbReference>
<dbReference type="EMBL" id="DTBZ01000076">
    <property type="protein sequence ID" value="HGQ18062.1"/>
    <property type="molecule type" value="Genomic_DNA"/>
</dbReference>
<comment type="caution">
    <text evidence="1">The sequence shown here is derived from an EMBL/GenBank/DDBJ whole genome shotgun (WGS) entry which is preliminary data.</text>
</comment>
<name>A0A7J3I878_9CREN</name>
<dbReference type="InterPro" id="IPR011856">
    <property type="entry name" value="tRNA_endonuc-like_dom_sf"/>
</dbReference>